<keyword evidence="3" id="KW-1185">Reference proteome</keyword>
<gene>
    <name evidence="2" type="ORF">GCM10010211_20410</name>
</gene>
<feature type="domain" description="Helix-turn-helix" evidence="1">
    <location>
        <begin position="8"/>
        <end position="61"/>
    </location>
</feature>
<sequence>MLSSRIPIMGQSRRRLRTALLRAYDQGVPIRPLADTCGRSYGFVHTLLTEAGADLSPRGGPRGQGTGQYSERVDAAIHFLEWELGILCGTPIENPRL</sequence>
<dbReference type="InterPro" id="IPR045745">
    <property type="entry name" value="HTH_58_Actinobacteria-type"/>
</dbReference>
<comment type="caution">
    <text evidence="2">The sequence shown here is derived from an EMBL/GenBank/DDBJ whole genome shotgun (WGS) entry which is preliminary data.</text>
</comment>
<reference evidence="3" key="1">
    <citation type="journal article" date="2019" name="Int. J. Syst. Evol. Microbiol.">
        <title>The Global Catalogue of Microorganisms (GCM) 10K type strain sequencing project: providing services to taxonomists for standard genome sequencing and annotation.</title>
        <authorList>
            <consortium name="The Broad Institute Genomics Platform"/>
            <consortium name="The Broad Institute Genome Sequencing Center for Infectious Disease"/>
            <person name="Wu L."/>
            <person name="Ma J."/>
        </authorList>
    </citation>
    <scope>NUCLEOTIDE SEQUENCE [LARGE SCALE GENOMIC DNA]</scope>
    <source>
        <strain evidence="3">JCM 3399</strain>
    </source>
</reference>
<dbReference type="EMBL" id="BMRP01000005">
    <property type="protein sequence ID" value="GGU55566.1"/>
    <property type="molecule type" value="Genomic_DNA"/>
</dbReference>
<dbReference type="Proteomes" id="UP000654471">
    <property type="component" value="Unassembled WGS sequence"/>
</dbReference>
<protein>
    <recommendedName>
        <fullName evidence="1">Helix-turn-helix domain-containing protein</fullName>
    </recommendedName>
</protein>
<evidence type="ECO:0000259" key="1">
    <source>
        <dbReference type="Pfam" id="PF19575"/>
    </source>
</evidence>
<accession>A0ABQ2UV63</accession>
<organism evidence="2 3">
    <name type="scientific">Streptomyces albospinus</name>
    <dbReference type="NCBI Taxonomy" id="285515"/>
    <lineage>
        <taxon>Bacteria</taxon>
        <taxon>Bacillati</taxon>
        <taxon>Actinomycetota</taxon>
        <taxon>Actinomycetes</taxon>
        <taxon>Kitasatosporales</taxon>
        <taxon>Streptomycetaceae</taxon>
        <taxon>Streptomyces</taxon>
    </lineage>
</organism>
<proteinExistence type="predicted"/>
<dbReference type="Pfam" id="PF19575">
    <property type="entry name" value="HTH_58"/>
    <property type="match status" value="1"/>
</dbReference>
<name>A0ABQ2UV63_9ACTN</name>
<evidence type="ECO:0000313" key="2">
    <source>
        <dbReference type="EMBL" id="GGU55566.1"/>
    </source>
</evidence>
<evidence type="ECO:0000313" key="3">
    <source>
        <dbReference type="Proteomes" id="UP000654471"/>
    </source>
</evidence>